<feature type="transmembrane region" description="Helical" evidence="1">
    <location>
        <begin position="20"/>
        <end position="38"/>
    </location>
</feature>
<reference evidence="2" key="1">
    <citation type="submission" date="2020-08" db="EMBL/GenBank/DDBJ databases">
        <title>Genome public.</title>
        <authorList>
            <person name="Liu C."/>
            <person name="Sun Q."/>
        </authorList>
    </citation>
    <scope>NUCLEOTIDE SEQUENCE</scope>
    <source>
        <strain evidence="2">NSJ-68</strain>
    </source>
</reference>
<dbReference type="EMBL" id="JACOOR010000005">
    <property type="protein sequence ID" value="MBC5659957.1"/>
    <property type="molecule type" value="Genomic_DNA"/>
</dbReference>
<keyword evidence="1" id="KW-0812">Transmembrane</keyword>
<evidence type="ECO:0000256" key="1">
    <source>
        <dbReference type="SAM" id="Phobius"/>
    </source>
</evidence>
<dbReference type="AlphaFoldDB" id="A0A923LD74"/>
<protein>
    <submittedName>
        <fullName evidence="2">Uncharacterized protein</fullName>
    </submittedName>
</protein>
<evidence type="ECO:0000313" key="3">
    <source>
        <dbReference type="Proteomes" id="UP000649345"/>
    </source>
</evidence>
<dbReference type="InterPro" id="IPR007612">
    <property type="entry name" value="LOR"/>
</dbReference>
<organism evidence="2 3">
    <name type="scientific">Anaerosacchariphilus hominis</name>
    <dbReference type="NCBI Taxonomy" id="2763017"/>
    <lineage>
        <taxon>Bacteria</taxon>
        <taxon>Bacillati</taxon>
        <taxon>Bacillota</taxon>
        <taxon>Clostridia</taxon>
        <taxon>Lachnospirales</taxon>
        <taxon>Lachnospiraceae</taxon>
        <taxon>Anaerosacchariphilus</taxon>
    </lineage>
</organism>
<dbReference type="Proteomes" id="UP000649345">
    <property type="component" value="Unassembled WGS sequence"/>
</dbReference>
<evidence type="ECO:0000313" key="2">
    <source>
        <dbReference type="EMBL" id="MBC5659957.1"/>
    </source>
</evidence>
<keyword evidence="3" id="KW-1185">Reference proteome</keyword>
<gene>
    <name evidence="2" type="ORF">H8S44_09250</name>
</gene>
<dbReference type="InterPro" id="IPR025659">
    <property type="entry name" value="Tubby-like_C"/>
</dbReference>
<comment type="caution">
    <text evidence="2">The sequence shown here is derived from an EMBL/GenBank/DDBJ whole genome shotgun (WGS) entry which is preliminary data.</text>
</comment>
<name>A0A923LD74_9FIRM</name>
<proteinExistence type="predicted"/>
<dbReference type="RefSeq" id="WP_186873419.1">
    <property type="nucleotide sequence ID" value="NZ_JACOOR010000005.1"/>
</dbReference>
<dbReference type="Pfam" id="PF04525">
    <property type="entry name" value="LOR"/>
    <property type="match status" value="1"/>
</dbReference>
<dbReference type="SUPFAM" id="SSF54518">
    <property type="entry name" value="Tubby C-terminal domain-like"/>
    <property type="match status" value="1"/>
</dbReference>
<feature type="transmembrane region" description="Helical" evidence="1">
    <location>
        <begin position="45"/>
        <end position="64"/>
    </location>
</feature>
<keyword evidence="1" id="KW-0472">Membrane</keyword>
<accession>A0A923LD74</accession>
<sequence>MSEEKMKFSDMSASLKLRYVIYRLLSLAVIVAGAMFIVKGYYSRFFISVGTVILIIGIAMWMMASPDSYNSSTDMVQMIAMDRPRKIEEFYEAYKDVPTPLGSCYLAKFRTMRRPALAFGPSSEGDYLYFWLTGDGNLGYIGYSFLTSMIKERITEPLHPLNENFGTNAAAYICYHSDIMLMQKGLKKSMEHFVKTGEVLPVLESRHSTVYTFTEDFKLMGQRFDLRNEDGELIYHIEGTMPLKQFYIYDAQNTEIFRVEKRILHALPTYDFYYRGEEYGRLEKKFQLIRDTFTMNVKEGKLVLREYAGSLGHNFFVLLNDRMLGSIMENLEFTLKNVVFDNSVVICYEEQYLPLLTAMAIMVAREIARDDEKENA</sequence>
<keyword evidence="1" id="KW-1133">Transmembrane helix</keyword>